<dbReference type="PANTHER" id="PTHR42852">
    <property type="entry name" value="THIOL:DISULFIDE INTERCHANGE PROTEIN DSBE"/>
    <property type="match status" value="1"/>
</dbReference>
<keyword evidence="3" id="KW-1185">Reference proteome</keyword>
<dbReference type="InterPro" id="IPR050553">
    <property type="entry name" value="Thioredoxin_ResA/DsbE_sf"/>
</dbReference>
<protein>
    <submittedName>
        <fullName evidence="2">TlpA family protein disulfide reductase</fullName>
    </submittedName>
</protein>
<dbReference type="Proteomes" id="UP000809910">
    <property type="component" value="Unassembled WGS sequence"/>
</dbReference>
<dbReference type="Pfam" id="PF00578">
    <property type="entry name" value="AhpC-TSA"/>
    <property type="match status" value="1"/>
</dbReference>
<evidence type="ECO:0000313" key="3">
    <source>
        <dbReference type="Proteomes" id="UP000809910"/>
    </source>
</evidence>
<dbReference type="PANTHER" id="PTHR42852:SF18">
    <property type="entry name" value="CHROMOSOME UNDETERMINED SCAFFOLD_47, WHOLE GENOME SHOTGUN SEQUENCE"/>
    <property type="match status" value="1"/>
</dbReference>
<dbReference type="InterPro" id="IPR036249">
    <property type="entry name" value="Thioredoxin-like_sf"/>
</dbReference>
<accession>A0ABS1WFH5</accession>
<dbReference type="InterPro" id="IPR000866">
    <property type="entry name" value="AhpC/TSA"/>
</dbReference>
<gene>
    <name evidence="2" type="ORF">I5282_16205</name>
</gene>
<dbReference type="PROSITE" id="PS51352">
    <property type="entry name" value="THIOREDOXIN_2"/>
    <property type="match status" value="1"/>
</dbReference>
<sequence length="155" mass="17411">MNSVIQILLSAVLFVVSIVPGHAEVVLNDIQGQKTPFSALKGKWVFINYWAGWCQTCLDEIPEFNRFYQQHKNDPIALYAVNFDALPLFEQRNLIRRFNISYPSLLNDPATDLRLGDITGVPVTFIFNPKGQLVKTLYGGQSVETLNQVIADNPG</sequence>
<dbReference type="RefSeq" id="WP_203113238.1">
    <property type="nucleotide sequence ID" value="NZ_JADOBG010000022.1"/>
</dbReference>
<reference evidence="2 3" key="1">
    <citation type="submission" date="2020-12" db="EMBL/GenBank/DDBJ databases">
        <title>WGS of Legionella: environmental sample.</title>
        <authorList>
            <person name="Cristino S."/>
            <person name="Girolamini L."/>
            <person name="Salaris S."/>
            <person name="Pascale M.R."/>
            <person name="Mazzotta M."/>
            <person name="Orsini M."/>
            <person name="Grottola A."/>
        </authorList>
    </citation>
    <scope>NUCLEOTIDE SEQUENCE [LARGE SCALE GENOMIC DNA]</scope>
    <source>
        <strain evidence="2 3">30cs62</strain>
    </source>
</reference>
<dbReference type="SUPFAM" id="SSF52833">
    <property type="entry name" value="Thioredoxin-like"/>
    <property type="match status" value="1"/>
</dbReference>
<feature type="domain" description="Thioredoxin" evidence="1">
    <location>
        <begin position="5"/>
        <end position="155"/>
    </location>
</feature>
<name>A0ABS1WFH5_9GAMM</name>
<proteinExistence type="predicted"/>
<comment type="caution">
    <text evidence="2">The sequence shown here is derived from an EMBL/GenBank/DDBJ whole genome shotgun (WGS) entry which is preliminary data.</text>
</comment>
<evidence type="ECO:0000259" key="1">
    <source>
        <dbReference type="PROSITE" id="PS51352"/>
    </source>
</evidence>
<organism evidence="2 3">
    <name type="scientific">Legionella bononiensis</name>
    <dbReference type="NCBI Taxonomy" id="2793102"/>
    <lineage>
        <taxon>Bacteria</taxon>
        <taxon>Pseudomonadati</taxon>
        <taxon>Pseudomonadota</taxon>
        <taxon>Gammaproteobacteria</taxon>
        <taxon>Legionellales</taxon>
        <taxon>Legionellaceae</taxon>
        <taxon>Legionella</taxon>
    </lineage>
</organism>
<dbReference type="Gene3D" id="3.40.30.10">
    <property type="entry name" value="Glutaredoxin"/>
    <property type="match status" value="1"/>
</dbReference>
<evidence type="ECO:0000313" key="2">
    <source>
        <dbReference type="EMBL" id="MBL7528106.1"/>
    </source>
</evidence>
<dbReference type="CDD" id="cd02966">
    <property type="entry name" value="TlpA_like_family"/>
    <property type="match status" value="1"/>
</dbReference>
<dbReference type="EMBL" id="JADWVN010000029">
    <property type="protein sequence ID" value="MBL7528106.1"/>
    <property type="molecule type" value="Genomic_DNA"/>
</dbReference>
<dbReference type="InterPro" id="IPR013766">
    <property type="entry name" value="Thioredoxin_domain"/>
</dbReference>